<organism evidence="2 3">
    <name type="scientific">Sphaeroforma arctica JP610</name>
    <dbReference type="NCBI Taxonomy" id="667725"/>
    <lineage>
        <taxon>Eukaryota</taxon>
        <taxon>Ichthyosporea</taxon>
        <taxon>Ichthyophonida</taxon>
        <taxon>Sphaeroforma</taxon>
    </lineage>
</organism>
<evidence type="ECO:0000313" key="2">
    <source>
        <dbReference type="EMBL" id="KNC80277.1"/>
    </source>
</evidence>
<keyword evidence="3" id="KW-1185">Reference proteome</keyword>
<evidence type="ECO:0000259" key="1">
    <source>
        <dbReference type="Pfam" id="PF01431"/>
    </source>
</evidence>
<dbReference type="GeneID" id="25907861"/>
<reference evidence="2 3" key="1">
    <citation type="submission" date="2011-02" db="EMBL/GenBank/DDBJ databases">
        <title>The Genome Sequence of Sphaeroforma arctica JP610.</title>
        <authorList>
            <consortium name="The Broad Institute Genome Sequencing Platform"/>
            <person name="Russ C."/>
            <person name="Cuomo C."/>
            <person name="Young S.K."/>
            <person name="Zeng Q."/>
            <person name="Gargeya S."/>
            <person name="Alvarado L."/>
            <person name="Berlin A."/>
            <person name="Chapman S.B."/>
            <person name="Chen Z."/>
            <person name="Freedman E."/>
            <person name="Gellesch M."/>
            <person name="Goldberg J."/>
            <person name="Griggs A."/>
            <person name="Gujja S."/>
            <person name="Heilman E."/>
            <person name="Heiman D."/>
            <person name="Howarth C."/>
            <person name="Mehta T."/>
            <person name="Neiman D."/>
            <person name="Pearson M."/>
            <person name="Roberts A."/>
            <person name="Saif S."/>
            <person name="Shea T."/>
            <person name="Shenoy N."/>
            <person name="Sisk P."/>
            <person name="Stolte C."/>
            <person name="Sykes S."/>
            <person name="White J."/>
            <person name="Yandava C."/>
            <person name="Burger G."/>
            <person name="Gray M.W."/>
            <person name="Holland P.W.H."/>
            <person name="King N."/>
            <person name="Lang F.B.F."/>
            <person name="Roger A.J."/>
            <person name="Ruiz-Trillo I."/>
            <person name="Haas B."/>
            <person name="Nusbaum C."/>
            <person name="Birren B."/>
        </authorList>
    </citation>
    <scope>NUCLEOTIDE SEQUENCE [LARGE SCALE GENOMIC DNA]</scope>
    <source>
        <strain evidence="2 3">JP610</strain>
    </source>
</reference>
<dbReference type="RefSeq" id="XP_014154179.1">
    <property type="nucleotide sequence ID" value="XM_014298704.1"/>
</dbReference>
<sequence>QIATDPHSPGQLRAYLPPMNLVEFINAFGIKEGHNMYIPPEKRGNVW</sequence>
<evidence type="ECO:0000313" key="3">
    <source>
        <dbReference type="Proteomes" id="UP000054560"/>
    </source>
</evidence>
<dbReference type="Proteomes" id="UP000054560">
    <property type="component" value="Unassembled WGS sequence"/>
</dbReference>
<feature type="domain" description="Peptidase M13 C-terminal" evidence="1">
    <location>
        <begin position="1"/>
        <end position="43"/>
    </location>
</feature>
<feature type="non-terminal residue" evidence="2">
    <location>
        <position position="1"/>
    </location>
</feature>
<protein>
    <recommendedName>
        <fullName evidence="1">Peptidase M13 C-terminal domain-containing protein</fullName>
    </recommendedName>
</protein>
<dbReference type="Pfam" id="PF01431">
    <property type="entry name" value="Peptidase_M13"/>
    <property type="match status" value="1"/>
</dbReference>
<name>A0A0L0FTX7_9EUKA</name>
<gene>
    <name evidence="2" type="ORF">SARC_07357</name>
</gene>
<dbReference type="AlphaFoldDB" id="A0A0L0FTX7"/>
<dbReference type="Gene3D" id="3.40.390.10">
    <property type="entry name" value="Collagenase (Catalytic Domain)"/>
    <property type="match status" value="1"/>
</dbReference>
<proteinExistence type="predicted"/>
<dbReference type="InterPro" id="IPR024079">
    <property type="entry name" value="MetalloPept_cat_dom_sf"/>
</dbReference>
<dbReference type="InterPro" id="IPR018497">
    <property type="entry name" value="Peptidase_M13_C"/>
</dbReference>
<dbReference type="GO" id="GO:0006508">
    <property type="term" value="P:proteolysis"/>
    <property type="evidence" value="ECO:0007669"/>
    <property type="project" value="InterPro"/>
</dbReference>
<dbReference type="GO" id="GO:0004222">
    <property type="term" value="F:metalloendopeptidase activity"/>
    <property type="evidence" value="ECO:0007669"/>
    <property type="project" value="InterPro"/>
</dbReference>
<accession>A0A0L0FTX7</accession>
<dbReference type="SUPFAM" id="SSF55486">
    <property type="entry name" value="Metalloproteases ('zincins'), catalytic domain"/>
    <property type="match status" value="1"/>
</dbReference>
<dbReference type="EMBL" id="KQ242173">
    <property type="protein sequence ID" value="KNC80277.1"/>
    <property type="molecule type" value="Genomic_DNA"/>
</dbReference>